<gene>
    <name evidence="2" type="primary">E4</name>
</gene>
<sequence length="166" mass="19171">MVFIMRNPMEIEHTISYLSQMQHGMEKLDNGLCSLKIKLFLPLYLAHAGRTPLFPPKGPSVPPATPFPHRRASHPGIIQDPTKAKREALAAPPGPRRRLQFDNDDDEEKENQRPPPEKGLEPRDDEEPERWSVLGYLLEKWEADIDRFQRQVLQDLQDLKLKLGIH</sequence>
<feature type="compositionally biased region" description="Pro residues" evidence="1">
    <location>
        <begin position="53"/>
        <end position="66"/>
    </location>
</feature>
<reference evidence="2" key="1">
    <citation type="journal article" date="2018" name="MSphere">
        <title>Metagenomic Discovery of 83 New Human Papillomavirus Types in Patients with Immunodeficiency.</title>
        <authorList>
            <person name="Pastrana D.V."/>
            <person name="Peretti A."/>
            <person name="Welch N.L."/>
            <person name="Borgogna C."/>
            <person name="Olivero C."/>
            <person name="Badolato R."/>
            <person name="Notarangelo L.D."/>
            <person name="Gariglio M."/>
            <person name="FitzGerald P.C."/>
            <person name="McIntosh C.E."/>
            <person name="Reeves J."/>
            <person name="Starrett G.J."/>
            <person name="Bliskovsky V."/>
            <person name="Velez D."/>
            <person name="Brownell I."/>
            <person name="Yarchoan R."/>
            <person name="Wyvill K.M."/>
            <person name="Uldrick T.S."/>
            <person name="Maldarelli F."/>
            <person name="Lisco A."/>
            <person name="Sereti I."/>
            <person name="Gonzalez C.M."/>
            <person name="Androphy E.J."/>
            <person name="McBride A.A."/>
            <person name="Van Doorslaer K."/>
            <person name="Garcia F."/>
            <person name="Dvoretzky I."/>
            <person name="Liu J.S."/>
            <person name="Han J."/>
            <person name="Murphy P.M."/>
            <person name="McDermott D.H."/>
            <person name="Buck C.B."/>
        </authorList>
    </citation>
    <scope>NUCLEOTIDE SEQUENCE</scope>
    <source>
        <strain evidence="2">Gamma23_ga2c01</strain>
    </source>
</reference>
<evidence type="ECO:0000313" key="2">
    <source>
        <dbReference type="EMBL" id="ATQ38550.1"/>
    </source>
</evidence>
<accession>A0A2D2AMB5</accession>
<feature type="region of interest" description="Disordered" evidence="1">
    <location>
        <begin position="53"/>
        <end position="129"/>
    </location>
</feature>
<organism evidence="2">
    <name type="scientific">Gammapapillomavirus 23</name>
    <dbReference type="NCBI Taxonomy" id="1961680"/>
    <lineage>
        <taxon>Viruses</taxon>
        <taxon>Monodnaviria</taxon>
        <taxon>Shotokuvirae</taxon>
        <taxon>Cossaviricota</taxon>
        <taxon>Papovaviricetes</taxon>
        <taxon>Zurhausenvirales</taxon>
        <taxon>Papillomaviridae</taxon>
        <taxon>Firstpapillomavirinae</taxon>
        <taxon>Gammapapillomavirus</taxon>
    </lineage>
</organism>
<name>A0A2D2AMB5_9PAPI</name>
<protein>
    <submittedName>
        <fullName evidence="2">E4</fullName>
    </submittedName>
</protein>
<dbReference type="Proteomes" id="UP000289151">
    <property type="component" value="Segment"/>
</dbReference>
<dbReference type="EMBL" id="MF588744">
    <property type="protein sequence ID" value="ATQ38550.1"/>
    <property type="molecule type" value="Genomic_DNA"/>
</dbReference>
<feature type="compositionally biased region" description="Basic and acidic residues" evidence="1">
    <location>
        <begin position="110"/>
        <end position="122"/>
    </location>
</feature>
<evidence type="ECO:0000256" key="1">
    <source>
        <dbReference type="SAM" id="MobiDB-lite"/>
    </source>
</evidence>
<proteinExistence type="predicted"/>